<protein>
    <recommendedName>
        <fullName evidence="6">RHS repeat protein</fullName>
    </recommendedName>
</protein>
<dbReference type="InterPro" id="IPR031325">
    <property type="entry name" value="RHS_repeat"/>
</dbReference>
<organism evidence="4 5">
    <name type="scientific">Candidatus Rhodoblastus alkanivorans</name>
    <dbReference type="NCBI Taxonomy" id="2954117"/>
    <lineage>
        <taxon>Bacteria</taxon>
        <taxon>Pseudomonadati</taxon>
        <taxon>Pseudomonadota</taxon>
        <taxon>Alphaproteobacteria</taxon>
        <taxon>Hyphomicrobiales</taxon>
        <taxon>Rhodoblastaceae</taxon>
        <taxon>Rhodoblastus</taxon>
    </lineage>
</organism>
<dbReference type="InterPro" id="IPR022385">
    <property type="entry name" value="Rhs_assc_core"/>
</dbReference>
<dbReference type="PRINTS" id="PR00394">
    <property type="entry name" value="RHSPROTEIN"/>
</dbReference>
<dbReference type="NCBIfam" id="TIGR01643">
    <property type="entry name" value="YD_repeat_2x"/>
    <property type="match status" value="7"/>
</dbReference>
<comment type="caution">
    <text evidence="4">The sequence shown here is derived from an EMBL/GenBank/DDBJ whole genome shotgun (WGS) entry which is preliminary data.</text>
</comment>
<name>A0ABS9Z224_9HYPH</name>
<gene>
    <name evidence="4" type="ORF">K2U94_02860</name>
</gene>
<dbReference type="Proteomes" id="UP001139104">
    <property type="component" value="Unassembled WGS sequence"/>
</dbReference>
<proteinExistence type="predicted"/>
<dbReference type="InterPro" id="IPR029118">
    <property type="entry name" value="Ntox16"/>
</dbReference>
<evidence type="ECO:0000313" key="4">
    <source>
        <dbReference type="EMBL" id="MCI4681715.1"/>
    </source>
</evidence>
<keyword evidence="5" id="KW-1185">Reference proteome</keyword>
<feature type="domain" description="Teneurin-like YD-shell" evidence="3">
    <location>
        <begin position="1000"/>
        <end position="1255"/>
    </location>
</feature>
<dbReference type="InterPro" id="IPR006530">
    <property type="entry name" value="YD"/>
</dbReference>
<dbReference type="InterPro" id="IPR050708">
    <property type="entry name" value="T6SS_VgrG/RHS"/>
</dbReference>
<evidence type="ECO:0000259" key="3">
    <source>
        <dbReference type="Pfam" id="PF25023"/>
    </source>
</evidence>
<dbReference type="Pfam" id="PF15523">
    <property type="entry name" value="Ntox16"/>
    <property type="match status" value="1"/>
</dbReference>
<evidence type="ECO:0008006" key="6">
    <source>
        <dbReference type="Google" id="ProtNLM"/>
    </source>
</evidence>
<evidence type="ECO:0000256" key="1">
    <source>
        <dbReference type="ARBA" id="ARBA00022737"/>
    </source>
</evidence>
<dbReference type="EMBL" id="JAIVFP010000001">
    <property type="protein sequence ID" value="MCI4681715.1"/>
    <property type="molecule type" value="Genomic_DNA"/>
</dbReference>
<dbReference type="RefSeq" id="WP_243065764.1">
    <property type="nucleotide sequence ID" value="NZ_JAIVFK010000017.1"/>
</dbReference>
<dbReference type="InterPro" id="IPR056823">
    <property type="entry name" value="TEN-like_YD-shell"/>
</dbReference>
<dbReference type="Pfam" id="PF25023">
    <property type="entry name" value="TEN_YD-shell"/>
    <property type="match status" value="1"/>
</dbReference>
<evidence type="ECO:0000313" key="5">
    <source>
        <dbReference type="Proteomes" id="UP001139104"/>
    </source>
</evidence>
<keyword evidence="1" id="KW-0677">Repeat</keyword>
<dbReference type="Gene3D" id="2.180.10.10">
    <property type="entry name" value="RHS repeat-associated core"/>
    <property type="match status" value="3"/>
</dbReference>
<dbReference type="NCBIfam" id="TIGR03696">
    <property type="entry name" value="Rhs_assc_core"/>
    <property type="match status" value="1"/>
</dbReference>
<reference evidence="4" key="1">
    <citation type="journal article" date="2022" name="ISME J.">
        <title>Identification of active gaseous-alkane degraders at natural gas seeps.</title>
        <authorList>
            <person name="Farhan Ul Haque M."/>
            <person name="Hernandez M."/>
            <person name="Crombie A.T."/>
            <person name="Murrell J.C."/>
        </authorList>
    </citation>
    <scope>NUCLEOTIDE SEQUENCE</scope>
    <source>
        <strain evidence="4">PC2</strain>
    </source>
</reference>
<dbReference type="Pfam" id="PF05593">
    <property type="entry name" value="RHS_repeat"/>
    <property type="match status" value="6"/>
</dbReference>
<dbReference type="PANTHER" id="PTHR32305:SF15">
    <property type="entry name" value="PROTEIN RHSA-RELATED"/>
    <property type="match status" value="1"/>
</dbReference>
<dbReference type="PANTHER" id="PTHR32305">
    <property type="match status" value="1"/>
</dbReference>
<sequence>MPTTVQLVCQNGYTRINNQCVLSNEVVPPSPSCKVNNGAPAPIVGDPISVMDGAQMESAEDYATADGLFAIRRTYRSARTLSAIINYDVPAGWVGGWAFDFLPELHLGTGNSAGTLSLRMPDGTAYNFSQPASGNVLVPQQNVAPQTRYSVAYNGSTSSSWSTQSTTPTQWTVVDAKTKETWVFQTFQSQATGTSYSAIGRPISKTLPDGYTQTYTYDSSGTLQSIADSRNRSFSFTWTYFAFLSGGGAYGEPIIYTNVPVAIKSIGLPDGTTLNYAYGTSLNSNGTFTTPYVRTIQSVTRTNASGVTLENTSYLYENTGFPDFLTGIVDARGVRTLTVTYDDVGRAISASGADGQNNYSVAYTPAGSSNPNVLTRTVTNPLGKQTVYNFSHPLNGYNTTLQSVNGQASANCVASNSSYTYDANGFVASVTDEEGRVTTYVNDAQGRPTSVTRGAGSAQAVTTSYTWDPVFNIPTSIVAPGRTTTQTVVNGLVTSITQTDTTTQSVPYSTNGQTRTWAYNFAGSLLTSVTDPTGAVVHYAYDSNGYLHSVTNEMGLVTTINSVNSLGQPTQITDPNGIVTTLAYDYRGRLTNVSVDTANSPATTTIAYDAVGDVASTTDPNGATTTYTYDSDRRLTKVANAAGETITYARDAMGDATSVTYADASSVTTYSKTAVFDELGRIIKWLGATPSNSTYSYGYDRTNNLLSITDPRSNVFSNGYDALNRLISQTNEENATVNLTRNGLDAITGYQDARALTTVFARNGFGEIIGEQSPDRGTTIYYRDSRGRVTQKIDPRGIVSNMQYDAQGRLTYESYPSNPSWWRGFTWDVQNNGANVGLGNLVGVNDEAALNWRVFDGKGRIVVDWRTNNPAPALAVGYTYDLAGNITSMTYPSGRIVAYVRDTLGRISAISTQQNSAAAAQAVIGNATYEPFGPLAGFYHGNGLQTVFTYDTDYRVTRVQVGPPSNLGATLDRSLSWTGDDIINSIIDNQFPGTTPGNYNSQTQTFTYTPARRLASANGYYGALSWTYDANGDRLSETANSVLSSYLYNLGSNQLGSVASSSSTRSFTYDAAGNMLTDSRAGALGMTFQYDVRGRLAKAFQTSAPANAGAYAYDADGRLASRTVTQGTTTTTTLYVYDLSGHVIAETDTSGNTLREYIWMGDLPVAVVAGINTSTPTIYYVHTDHLGRPARMTAQNWAWVWDVIYSPFGATSYIWTNPATMDLRFPGQWFQLESGLAYNWHRHYDATIGRYVEPDPLGLTALLSDGPSVNNYVGGNPLARVDEDGQQAAVISLACAENPTCAAAFAVAAAAAAKGGAKICAKLLDWTHSNNSDCNDDYRQSLQNQVNALCKPLPPRCRSSDSCASMKQRIAAFTACGDARKKINDACYKGGDNGHQQAYTTARQEAAICEGMLATCTTP</sequence>
<feature type="domain" description="Novel toxin 16" evidence="2">
    <location>
        <begin position="1332"/>
        <end position="1402"/>
    </location>
</feature>
<accession>A0ABS9Z224</accession>
<evidence type="ECO:0000259" key="2">
    <source>
        <dbReference type="Pfam" id="PF15523"/>
    </source>
</evidence>